<dbReference type="InterPro" id="IPR001296">
    <property type="entry name" value="Glyco_trans_1"/>
</dbReference>
<sequence>MQHPLNLYSINVIEQPVFLCEISLVKITKICLIFDYWNGINVSLCPLRNHDQKGKILYLLFVANVSRWHGIDRIIRGIYEYKNNHLICLHIVGNGKEIPNLKKLVDNLHLSKQVIFHGFKSGTELDSLFDTCHIAVGSLGLHRIGLSESSTLKVREYCARGIPWIIACKDPDFPDDFPYILRVPPDESPIDIDPVIDFAQKICSDPDHPKKMRKYAEENLDWSIKMKKLKGFLESLIEDPSSSA</sequence>
<gene>
    <name evidence="2" type="ordered locus">Mhun_0389</name>
</gene>
<dbReference type="InParanoid" id="Q2FQD5"/>
<dbReference type="Proteomes" id="UP000001941">
    <property type="component" value="Chromosome"/>
</dbReference>
<dbReference type="HOGENOM" id="CLU_1136063_0_0_2"/>
<dbReference type="Pfam" id="PF00534">
    <property type="entry name" value="Glycos_transf_1"/>
    <property type="match status" value="1"/>
</dbReference>
<dbReference type="STRING" id="323259.Mhun_0389"/>
<protein>
    <recommendedName>
        <fullName evidence="1">Glycosyl transferase family 1 domain-containing protein</fullName>
    </recommendedName>
</protein>
<keyword evidence="3" id="KW-1185">Reference proteome</keyword>
<feature type="domain" description="Glycosyl transferase family 1" evidence="1">
    <location>
        <begin position="53"/>
        <end position="166"/>
    </location>
</feature>
<dbReference type="EMBL" id="CP000254">
    <property type="protein sequence ID" value="ABD40154.1"/>
    <property type="molecule type" value="Genomic_DNA"/>
</dbReference>
<dbReference type="KEGG" id="mhu:Mhun_0389"/>
<name>Q2FQD5_METHJ</name>
<evidence type="ECO:0000313" key="3">
    <source>
        <dbReference type="Proteomes" id="UP000001941"/>
    </source>
</evidence>
<accession>Q2FQD5</accession>
<dbReference type="GO" id="GO:0016757">
    <property type="term" value="F:glycosyltransferase activity"/>
    <property type="evidence" value="ECO:0007669"/>
    <property type="project" value="InterPro"/>
</dbReference>
<dbReference type="eggNOG" id="arCOG01403">
    <property type="taxonomic scope" value="Archaea"/>
</dbReference>
<reference evidence="3" key="1">
    <citation type="journal article" date="2016" name="Stand. Genomic Sci.">
        <title>Complete genome sequence of Methanospirillum hungatei type strain JF1.</title>
        <authorList>
            <person name="Gunsalus R.P."/>
            <person name="Cook L.E."/>
            <person name="Crable B."/>
            <person name="Rohlin L."/>
            <person name="McDonald E."/>
            <person name="Mouttaki H."/>
            <person name="Sieber J.R."/>
            <person name="Poweleit N."/>
            <person name="Zhou H."/>
            <person name="Lapidus A.L."/>
            <person name="Daligault H.E."/>
            <person name="Land M."/>
            <person name="Gilna P."/>
            <person name="Ivanova N."/>
            <person name="Kyrpides N."/>
            <person name="Culley D.E."/>
            <person name="McInerney M.J."/>
        </authorList>
    </citation>
    <scope>NUCLEOTIDE SEQUENCE [LARGE SCALE GENOMIC DNA]</scope>
    <source>
        <strain evidence="3">ATCC 27890 / DSM 864 / NBRC 100397 / JF-1</strain>
    </source>
</reference>
<organism evidence="2 3">
    <name type="scientific">Methanospirillum hungatei JF-1 (strain ATCC 27890 / DSM 864 / NBRC 100397 / JF-1)</name>
    <dbReference type="NCBI Taxonomy" id="323259"/>
    <lineage>
        <taxon>Archaea</taxon>
        <taxon>Methanobacteriati</taxon>
        <taxon>Methanobacteriota</taxon>
        <taxon>Stenosarchaea group</taxon>
        <taxon>Methanomicrobia</taxon>
        <taxon>Methanomicrobiales</taxon>
        <taxon>Methanospirillaceae</taxon>
        <taxon>Methanospirillum</taxon>
    </lineage>
</organism>
<dbReference type="OrthoDB" id="132546at2157"/>
<dbReference type="EnsemblBacteria" id="ABD40154">
    <property type="protein sequence ID" value="ABD40154"/>
    <property type="gene ID" value="Mhun_0389"/>
</dbReference>
<evidence type="ECO:0000259" key="1">
    <source>
        <dbReference type="Pfam" id="PF00534"/>
    </source>
</evidence>
<dbReference type="SUPFAM" id="SSF53756">
    <property type="entry name" value="UDP-Glycosyltransferase/glycogen phosphorylase"/>
    <property type="match status" value="1"/>
</dbReference>
<dbReference type="AlphaFoldDB" id="Q2FQD5"/>
<dbReference type="RefSeq" id="WP_011447447.1">
    <property type="nucleotide sequence ID" value="NC_007796.1"/>
</dbReference>
<dbReference type="Gene3D" id="3.40.50.2000">
    <property type="entry name" value="Glycogen Phosphorylase B"/>
    <property type="match status" value="1"/>
</dbReference>
<evidence type="ECO:0000313" key="2">
    <source>
        <dbReference type="EMBL" id="ABD40154.1"/>
    </source>
</evidence>
<proteinExistence type="predicted"/>
<dbReference type="GeneID" id="3922881"/>